<keyword evidence="3" id="KW-1185">Reference proteome</keyword>
<evidence type="ECO:0008006" key="4">
    <source>
        <dbReference type="Google" id="ProtNLM"/>
    </source>
</evidence>
<dbReference type="Proteomes" id="UP000435649">
    <property type="component" value="Unassembled WGS sequence"/>
</dbReference>
<accession>A0A844GC63</accession>
<reference evidence="2 3" key="1">
    <citation type="submission" date="2019-08" db="EMBL/GenBank/DDBJ databases">
        <title>In-depth cultivation of the pig gut microbiome towards novel bacterial diversity and tailored functional studies.</title>
        <authorList>
            <person name="Wylensek D."/>
            <person name="Hitch T.C.A."/>
            <person name="Clavel T."/>
        </authorList>
    </citation>
    <scope>NUCLEOTIDE SEQUENCE [LARGE SCALE GENOMIC DNA]</scope>
    <source>
        <strain evidence="2 3">BBE-744-WT-12</strain>
    </source>
</reference>
<proteinExistence type="predicted"/>
<feature type="region of interest" description="Disordered" evidence="1">
    <location>
        <begin position="44"/>
        <end position="66"/>
    </location>
</feature>
<name>A0A844GC63_9BACT</name>
<organism evidence="2 3">
    <name type="scientific">Victivallis lenta</name>
    <dbReference type="NCBI Taxonomy" id="2606640"/>
    <lineage>
        <taxon>Bacteria</taxon>
        <taxon>Pseudomonadati</taxon>
        <taxon>Lentisphaerota</taxon>
        <taxon>Lentisphaeria</taxon>
        <taxon>Victivallales</taxon>
        <taxon>Victivallaceae</taxon>
        <taxon>Victivallis</taxon>
    </lineage>
</organism>
<evidence type="ECO:0000313" key="3">
    <source>
        <dbReference type="Proteomes" id="UP000435649"/>
    </source>
</evidence>
<feature type="compositionally biased region" description="Polar residues" evidence="1">
    <location>
        <begin position="55"/>
        <end position="64"/>
    </location>
</feature>
<protein>
    <recommendedName>
        <fullName evidence="4">HEAT repeat protein</fullName>
    </recommendedName>
</protein>
<evidence type="ECO:0000256" key="1">
    <source>
        <dbReference type="SAM" id="MobiDB-lite"/>
    </source>
</evidence>
<dbReference type="EMBL" id="VUNS01000056">
    <property type="protein sequence ID" value="MST99779.1"/>
    <property type="molecule type" value="Genomic_DNA"/>
</dbReference>
<dbReference type="AlphaFoldDB" id="A0A844GC63"/>
<gene>
    <name evidence="2" type="ORF">FYJ85_22370</name>
</gene>
<comment type="caution">
    <text evidence="2">The sequence shown here is derived from an EMBL/GenBank/DDBJ whole genome shotgun (WGS) entry which is preliminary data.</text>
</comment>
<dbReference type="RefSeq" id="WP_154420937.1">
    <property type="nucleotide sequence ID" value="NZ_VUNS01000056.1"/>
</dbReference>
<evidence type="ECO:0000313" key="2">
    <source>
        <dbReference type="EMBL" id="MST99779.1"/>
    </source>
</evidence>
<sequence>MKKRNFLIAALLAIIVVGVVILQQRGEEEEVCVAAQGQRCPQVVRDSEVDEEQTGPESGNNASRMVSGKRNLSVAVSQIVDDSGDILKRVRLVNRLSDNLSAADRQALYDYLKYGPDNRETHHLKNDILNVLRSQLTPPPELTQVMLDIFYDEGQSMTMRSYALQHMRPWYWEENMRDPAVKQAFYDGLEQSGNELSGVALLALAYLSEELPDEFDRVFIAERAAVLAGSPEVSALTRVSALDVSSRNGNASALEVARGILAAEEESLMLRAAACGAIGRQGNASDLELLARAGRENPGVRAASDAAAKKITDRSGVVR</sequence>